<feature type="region of interest" description="Disordered" evidence="7">
    <location>
        <begin position="462"/>
        <end position="482"/>
    </location>
</feature>
<dbReference type="SMART" id="SM00343">
    <property type="entry name" value="ZnF_C2HC"/>
    <property type="match status" value="1"/>
</dbReference>
<dbReference type="FunCoup" id="T1HAA1">
    <property type="interactions" value="79"/>
</dbReference>
<dbReference type="STRING" id="13249.T1HAA1"/>
<evidence type="ECO:0000256" key="5">
    <source>
        <dbReference type="ARBA" id="ARBA00022833"/>
    </source>
</evidence>
<dbReference type="PANTHER" id="PTHR13316">
    <property type="entry name" value="ZINC FINGER, CCHC DOMAIN CONTAINING 8"/>
    <property type="match status" value="1"/>
</dbReference>
<dbReference type="SUPFAM" id="SSF57756">
    <property type="entry name" value="Retrovirus zinc finger-like domains"/>
    <property type="match status" value="1"/>
</dbReference>
<evidence type="ECO:0000256" key="1">
    <source>
        <dbReference type="ARBA" id="ARBA00004642"/>
    </source>
</evidence>
<evidence type="ECO:0000256" key="7">
    <source>
        <dbReference type="SAM" id="MobiDB-lite"/>
    </source>
</evidence>
<dbReference type="GO" id="GO:0003723">
    <property type="term" value="F:RNA binding"/>
    <property type="evidence" value="ECO:0007669"/>
    <property type="project" value="TreeGrafter"/>
</dbReference>
<organism evidence="8 9">
    <name type="scientific">Rhodnius prolixus</name>
    <name type="common">Triatomid bug</name>
    <dbReference type="NCBI Taxonomy" id="13249"/>
    <lineage>
        <taxon>Eukaryota</taxon>
        <taxon>Metazoa</taxon>
        <taxon>Ecdysozoa</taxon>
        <taxon>Arthropoda</taxon>
        <taxon>Hexapoda</taxon>
        <taxon>Insecta</taxon>
        <taxon>Pterygota</taxon>
        <taxon>Neoptera</taxon>
        <taxon>Paraneoptera</taxon>
        <taxon>Hemiptera</taxon>
        <taxon>Heteroptera</taxon>
        <taxon>Panheteroptera</taxon>
        <taxon>Cimicomorpha</taxon>
        <taxon>Reduviidae</taxon>
        <taxon>Triatominae</taxon>
        <taxon>Rhodnius</taxon>
    </lineage>
</organism>
<dbReference type="GO" id="GO:0071013">
    <property type="term" value="C:catalytic step 2 spliceosome"/>
    <property type="evidence" value="ECO:0007669"/>
    <property type="project" value="TreeGrafter"/>
</dbReference>
<keyword evidence="5" id="KW-0862">Zinc</keyword>
<keyword evidence="9" id="KW-1185">Reference proteome</keyword>
<dbReference type="GO" id="GO:0005654">
    <property type="term" value="C:nucleoplasm"/>
    <property type="evidence" value="ECO:0007669"/>
    <property type="project" value="UniProtKB-SubCell"/>
</dbReference>
<evidence type="ECO:0000256" key="3">
    <source>
        <dbReference type="ARBA" id="ARBA00022723"/>
    </source>
</evidence>
<proteinExistence type="inferred from homology"/>
<dbReference type="Gene3D" id="4.10.60.10">
    <property type="entry name" value="Zinc finger, CCHC-type"/>
    <property type="match status" value="1"/>
</dbReference>
<dbReference type="HOGENOM" id="CLU_509345_0_0_1"/>
<evidence type="ECO:0000313" key="8">
    <source>
        <dbReference type="EnsemblMetazoa" id="RPRC000958-PA"/>
    </source>
</evidence>
<dbReference type="GO" id="GO:0008270">
    <property type="term" value="F:zinc ion binding"/>
    <property type="evidence" value="ECO:0007669"/>
    <property type="project" value="UniProtKB-KW"/>
</dbReference>
<evidence type="ECO:0000313" key="9">
    <source>
        <dbReference type="Proteomes" id="UP000015103"/>
    </source>
</evidence>
<sequence>MDNTVEVESCELFKILDEPEKISSFTTILYNKVAETVEPEEKNEVPSKSKSNRVCFNCGKDDHNLRECPKPHNQIRIARNRSNFVSRGINKTQEFTRYHKEIDDRFSAFRPGRLSEKLKEAVGLKKDTLPRYIYNMRRLGYPPGWLEEAKISHSGINMLDSNGESKLVEIGDQIETIKDQLLGVPDPDEEEGEICSVRDKYDASKIIDYPGFNVWPDPGTINETETYGSLPMCYEQRKEAFIDRLNESSLYNDGSLDVDVGANTQLNADDMDVEDLDVDIKYDEDKDARFGFVPPLPQEQLPTPPPPLPPKHSPLLDVVKGEISECNEESSSEQEEGELPSKTTKSLRTKGQEKTSLLTSECAEDELVTTPVQSPGEGRYISPAASPEMSTNESFGRIKSVVFGTPVLNHSSYTALPTPDKFRKDISDVIYFENLPNSTGKYERLKCVLKNVRSKLNRIKADTDNKNQRPLGASGRSPPQCRGIGVGEALHQVYEGRRRPTLEAYLQKMAVRQWRATGRDDWDCQLKEAKAMQAL</sequence>
<keyword evidence="6" id="KW-0539">Nucleus</keyword>
<comment type="similarity">
    <text evidence="2">Belongs to the ZCCHC8 family.</text>
</comment>
<reference evidence="8" key="1">
    <citation type="submission" date="2015-05" db="UniProtKB">
        <authorList>
            <consortium name="EnsemblMetazoa"/>
        </authorList>
    </citation>
    <scope>IDENTIFICATION</scope>
</reference>
<dbReference type="InterPro" id="IPR036875">
    <property type="entry name" value="Znf_CCHC_sf"/>
</dbReference>
<dbReference type="EMBL" id="ACPB03020356">
    <property type="status" value="NOT_ANNOTATED_CDS"/>
    <property type="molecule type" value="Genomic_DNA"/>
</dbReference>
<feature type="region of interest" description="Disordered" evidence="7">
    <location>
        <begin position="324"/>
        <end position="355"/>
    </location>
</feature>
<protein>
    <submittedName>
        <fullName evidence="8">CCHC-type domain-containing protein</fullName>
    </submittedName>
</protein>
<dbReference type="OMA" id="MFYRLRV"/>
<dbReference type="Pfam" id="PF04046">
    <property type="entry name" value="PSP"/>
    <property type="match status" value="1"/>
</dbReference>
<dbReference type="SMART" id="SM00581">
    <property type="entry name" value="PSP"/>
    <property type="match status" value="1"/>
</dbReference>
<dbReference type="AlphaFoldDB" id="T1HAA1"/>
<dbReference type="VEuPathDB" id="VectorBase:RPRC000958"/>
<name>T1HAA1_RHOPR</name>
<comment type="subcellular location">
    <subcellularLocation>
        <location evidence="1">Nucleus</location>
        <location evidence="1">Nucleoplasm</location>
    </subcellularLocation>
</comment>
<dbReference type="EnsemblMetazoa" id="RPRC000958-RA">
    <property type="protein sequence ID" value="RPRC000958-PA"/>
    <property type="gene ID" value="RPRC000958"/>
</dbReference>
<dbReference type="PANTHER" id="PTHR13316:SF0">
    <property type="entry name" value="ZINC FINGER CCHC DOMAIN-CONTAINING PROTEIN 8"/>
    <property type="match status" value="1"/>
</dbReference>
<keyword evidence="4" id="KW-0863">Zinc-finger</keyword>
<feature type="compositionally biased region" description="Acidic residues" evidence="7">
    <location>
        <begin position="325"/>
        <end position="338"/>
    </location>
</feature>
<keyword evidence="3" id="KW-0479">Metal-binding</keyword>
<dbReference type="eggNOG" id="KOG2673">
    <property type="taxonomic scope" value="Eukaryota"/>
</dbReference>
<evidence type="ECO:0000256" key="2">
    <source>
        <dbReference type="ARBA" id="ARBA00007497"/>
    </source>
</evidence>
<dbReference type="PROSITE" id="PS50158">
    <property type="entry name" value="ZF_CCHC"/>
    <property type="match status" value="1"/>
</dbReference>
<dbReference type="InParanoid" id="T1HAA1"/>
<accession>T1HAA1</accession>
<dbReference type="InterPro" id="IPR006568">
    <property type="entry name" value="PSP_pro-rich"/>
</dbReference>
<dbReference type="InterPro" id="IPR052115">
    <property type="entry name" value="NEXT_complex_subunit_ZCCHC8"/>
</dbReference>
<dbReference type="InterPro" id="IPR001878">
    <property type="entry name" value="Znf_CCHC"/>
</dbReference>
<evidence type="ECO:0000256" key="4">
    <source>
        <dbReference type="ARBA" id="ARBA00022771"/>
    </source>
</evidence>
<evidence type="ECO:0000256" key="6">
    <source>
        <dbReference type="ARBA" id="ARBA00023242"/>
    </source>
</evidence>
<dbReference type="Proteomes" id="UP000015103">
    <property type="component" value="Unassembled WGS sequence"/>
</dbReference>